<comment type="caution">
    <text evidence="7">The sequence shown here is derived from an EMBL/GenBank/DDBJ whole genome shotgun (WGS) entry which is preliminary data.</text>
</comment>
<feature type="transmembrane region" description="Helical" evidence="5">
    <location>
        <begin position="113"/>
        <end position="135"/>
    </location>
</feature>
<dbReference type="PROSITE" id="PS00217">
    <property type="entry name" value="SUGAR_TRANSPORT_2"/>
    <property type="match status" value="1"/>
</dbReference>
<feature type="transmembrane region" description="Helical" evidence="5">
    <location>
        <begin position="389"/>
        <end position="407"/>
    </location>
</feature>
<dbReference type="InterPro" id="IPR036259">
    <property type="entry name" value="MFS_trans_sf"/>
</dbReference>
<accession>A0ABW3HDM1</accession>
<evidence type="ECO:0000256" key="1">
    <source>
        <dbReference type="ARBA" id="ARBA00004141"/>
    </source>
</evidence>
<proteinExistence type="predicted"/>
<dbReference type="PANTHER" id="PTHR23508:SF10">
    <property type="entry name" value="CARBOXYLIC ACID TRANSPORTER PROTEIN HOMOLOG"/>
    <property type="match status" value="1"/>
</dbReference>
<sequence length="442" mass="44764">MAETEGAAAPAGWLEARPHPIATIVALLLVFVLSGIFVQILPVSAPVILKDWALPDTALAAPITAVLVGSGIGTVAGGAIADTLGRRISIGASVLLLGLFLALASLAQTPWQLALPMFLAGLAMGGLYTASMALVTELVPEAKRPIVISFTVASLPVGFGLCSTVASAVLPAIGWRAFFQIAALASVPVFLGFFRFVPESPGLLARLPRRRGEYLRVIARLGLPAAQAAPGADDAPQQPLLRRFAALIRANPGATIGIFGLFFATYIFGNAILSWLPVALGKLGLSISFASGAMTAWTLASIAGTPLAGWCLFRLGVRPVSAFSAALGAASALGLALAAAGVVSGEGVLLAFLAMGGVASAGVVTALLTLAAEAYPPEVRAMGMGMSDAIGRIGGVGAAFSGIYIIAGSGPAVFFGILAVLMVAVAAYLLWLHPHAPTSPAE</sequence>
<reference evidence="8" key="1">
    <citation type="journal article" date="2019" name="Int. J. Syst. Evol. Microbiol.">
        <title>The Global Catalogue of Microorganisms (GCM) 10K type strain sequencing project: providing services to taxonomists for standard genome sequencing and annotation.</title>
        <authorList>
            <consortium name="The Broad Institute Genomics Platform"/>
            <consortium name="The Broad Institute Genome Sequencing Center for Infectious Disease"/>
            <person name="Wu L."/>
            <person name="Ma J."/>
        </authorList>
    </citation>
    <scope>NUCLEOTIDE SEQUENCE [LARGE SCALE GENOMIC DNA]</scope>
    <source>
        <strain evidence="8">CCUG 62982</strain>
    </source>
</reference>
<keyword evidence="3 5" id="KW-1133">Transmembrane helix</keyword>
<dbReference type="RefSeq" id="WP_264944780.1">
    <property type="nucleotide sequence ID" value="NZ_JAPDRA010000006.1"/>
</dbReference>
<feature type="transmembrane region" description="Helical" evidence="5">
    <location>
        <begin position="177"/>
        <end position="197"/>
    </location>
</feature>
<dbReference type="InterPro" id="IPR011701">
    <property type="entry name" value="MFS"/>
</dbReference>
<feature type="transmembrane region" description="Helical" evidence="5">
    <location>
        <begin position="21"/>
        <end position="41"/>
    </location>
</feature>
<keyword evidence="2 5" id="KW-0812">Transmembrane</keyword>
<evidence type="ECO:0000256" key="3">
    <source>
        <dbReference type="ARBA" id="ARBA00022989"/>
    </source>
</evidence>
<feature type="transmembrane region" description="Helical" evidence="5">
    <location>
        <begin position="88"/>
        <end position="107"/>
    </location>
</feature>
<evidence type="ECO:0000259" key="6">
    <source>
        <dbReference type="PROSITE" id="PS50850"/>
    </source>
</evidence>
<dbReference type="InterPro" id="IPR020846">
    <property type="entry name" value="MFS_dom"/>
</dbReference>
<feature type="transmembrane region" description="Helical" evidence="5">
    <location>
        <begin position="253"/>
        <end position="276"/>
    </location>
</feature>
<dbReference type="PROSITE" id="PS50850">
    <property type="entry name" value="MFS"/>
    <property type="match status" value="1"/>
</dbReference>
<dbReference type="InterPro" id="IPR005829">
    <property type="entry name" value="Sugar_transporter_CS"/>
</dbReference>
<feature type="transmembrane region" description="Helical" evidence="5">
    <location>
        <begin position="296"/>
        <end position="313"/>
    </location>
</feature>
<feature type="transmembrane region" description="Helical" evidence="5">
    <location>
        <begin position="147"/>
        <end position="171"/>
    </location>
</feature>
<dbReference type="Gene3D" id="1.20.1250.20">
    <property type="entry name" value="MFS general substrate transporter like domains"/>
    <property type="match status" value="1"/>
</dbReference>
<dbReference type="EMBL" id="JBHTJG010000006">
    <property type="protein sequence ID" value="MFD0947424.1"/>
    <property type="molecule type" value="Genomic_DNA"/>
</dbReference>
<feature type="domain" description="Major facilitator superfamily (MFS) profile" evidence="6">
    <location>
        <begin position="23"/>
        <end position="437"/>
    </location>
</feature>
<organism evidence="7 8">
    <name type="scientific">Sphingomonas canadensis</name>
    <dbReference type="NCBI Taxonomy" id="1219257"/>
    <lineage>
        <taxon>Bacteria</taxon>
        <taxon>Pseudomonadati</taxon>
        <taxon>Pseudomonadota</taxon>
        <taxon>Alphaproteobacteria</taxon>
        <taxon>Sphingomonadales</taxon>
        <taxon>Sphingomonadaceae</taxon>
        <taxon>Sphingomonas</taxon>
    </lineage>
</organism>
<dbReference type="Proteomes" id="UP001596977">
    <property type="component" value="Unassembled WGS sequence"/>
</dbReference>
<evidence type="ECO:0000256" key="5">
    <source>
        <dbReference type="SAM" id="Phobius"/>
    </source>
</evidence>
<dbReference type="Pfam" id="PF07690">
    <property type="entry name" value="MFS_1"/>
    <property type="match status" value="1"/>
</dbReference>
<dbReference type="SUPFAM" id="SSF103473">
    <property type="entry name" value="MFS general substrate transporter"/>
    <property type="match status" value="1"/>
</dbReference>
<gene>
    <name evidence="7" type="ORF">ACFQ1E_13825</name>
</gene>
<feature type="transmembrane region" description="Helical" evidence="5">
    <location>
        <begin position="61"/>
        <end position="81"/>
    </location>
</feature>
<feature type="transmembrane region" description="Helical" evidence="5">
    <location>
        <begin position="320"/>
        <end position="342"/>
    </location>
</feature>
<evidence type="ECO:0000313" key="8">
    <source>
        <dbReference type="Proteomes" id="UP001596977"/>
    </source>
</evidence>
<name>A0ABW3HDM1_9SPHN</name>
<protein>
    <submittedName>
        <fullName evidence="7">MFS transporter</fullName>
    </submittedName>
</protein>
<feature type="transmembrane region" description="Helical" evidence="5">
    <location>
        <begin position="413"/>
        <end position="432"/>
    </location>
</feature>
<feature type="transmembrane region" description="Helical" evidence="5">
    <location>
        <begin position="348"/>
        <end position="368"/>
    </location>
</feature>
<keyword evidence="8" id="KW-1185">Reference proteome</keyword>
<comment type="subcellular location">
    <subcellularLocation>
        <location evidence="1">Membrane</location>
        <topology evidence="1">Multi-pass membrane protein</topology>
    </subcellularLocation>
</comment>
<keyword evidence="4 5" id="KW-0472">Membrane</keyword>
<dbReference type="PANTHER" id="PTHR23508">
    <property type="entry name" value="CARBOXYLIC ACID TRANSPORTER PROTEIN HOMOLOG"/>
    <property type="match status" value="1"/>
</dbReference>
<evidence type="ECO:0000256" key="4">
    <source>
        <dbReference type="ARBA" id="ARBA00023136"/>
    </source>
</evidence>
<evidence type="ECO:0000313" key="7">
    <source>
        <dbReference type="EMBL" id="MFD0947424.1"/>
    </source>
</evidence>
<evidence type="ECO:0000256" key="2">
    <source>
        <dbReference type="ARBA" id="ARBA00022692"/>
    </source>
</evidence>